<feature type="domain" description="TRPM-like" evidence="11">
    <location>
        <begin position="466"/>
        <end position="720"/>
    </location>
</feature>
<feature type="transmembrane region" description="Helical" evidence="9">
    <location>
        <begin position="746"/>
        <end position="763"/>
    </location>
</feature>
<feature type="region of interest" description="Disordered" evidence="8">
    <location>
        <begin position="398"/>
        <end position="426"/>
    </location>
</feature>
<dbReference type="InterPro" id="IPR057366">
    <property type="entry name" value="TRPM-like"/>
</dbReference>
<comment type="subcellular location">
    <subcellularLocation>
        <location evidence="1">Membrane</location>
        <topology evidence="1">Multi-pass membrane protein</topology>
    </subcellularLocation>
</comment>
<evidence type="ECO:0000256" key="9">
    <source>
        <dbReference type="SAM" id="Phobius"/>
    </source>
</evidence>
<dbReference type="GO" id="GO:0005261">
    <property type="term" value="F:monoatomic cation channel activity"/>
    <property type="evidence" value="ECO:0007669"/>
    <property type="project" value="TreeGrafter"/>
</dbReference>
<feature type="compositionally biased region" description="Basic and acidic residues" evidence="8">
    <location>
        <begin position="410"/>
        <end position="426"/>
    </location>
</feature>
<feature type="region of interest" description="Disordered" evidence="8">
    <location>
        <begin position="148"/>
        <end position="168"/>
    </location>
</feature>
<evidence type="ECO:0000256" key="7">
    <source>
        <dbReference type="ARBA" id="ARBA00023303"/>
    </source>
</evidence>
<evidence type="ECO:0000259" key="10">
    <source>
        <dbReference type="Pfam" id="PF18139"/>
    </source>
</evidence>
<protein>
    <recommendedName>
        <fullName evidence="15">TRPM SLOG domain-containing protein</fullName>
    </recommendedName>
</protein>
<evidence type="ECO:0000313" key="14">
    <source>
        <dbReference type="Proteomes" id="UP000682733"/>
    </source>
</evidence>
<feature type="region of interest" description="Disordered" evidence="8">
    <location>
        <begin position="962"/>
        <end position="985"/>
    </location>
</feature>
<evidence type="ECO:0000256" key="4">
    <source>
        <dbReference type="ARBA" id="ARBA00022989"/>
    </source>
</evidence>
<keyword evidence="7" id="KW-0407">Ion channel</keyword>
<keyword evidence="5" id="KW-0406">Ion transport</keyword>
<dbReference type="PANTHER" id="PTHR13800:SF12">
    <property type="entry name" value="TRANSIENT RECEPTOR POTENTIAL CATION CHANNEL SUBFAMILY M MEMBER-LIKE 2"/>
    <property type="match status" value="1"/>
</dbReference>
<accession>A0A8S2NS03</accession>
<dbReference type="AlphaFoldDB" id="A0A8S2NS03"/>
<keyword evidence="6 9" id="KW-0472">Membrane</keyword>
<evidence type="ECO:0000256" key="5">
    <source>
        <dbReference type="ARBA" id="ARBA00023065"/>
    </source>
</evidence>
<dbReference type="EMBL" id="CAJOBA010036047">
    <property type="protein sequence ID" value="CAF4015776.1"/>
    <property type="molecule type" value="Genomic_DNA"/>
</dbReference>
<evidence type="ECO:0000256" key="6">
    <source>
        <dbReference type="ARBA" id="ARBA00023136"/>
    </source>
</evidence>
<organism evidence="13 14">
    <name type="scientific">Didymodactylos carnosus</name>
    <dbReference type="NCBI Taxonomy" id="1234261"/>
    <lineage>
        <taxon>Eukaryota</taxon>
        <taxon>Metazoa</taxon>
        <taxon>Spiralia</taxon>
        <taxon>Gnathifera</taxon>
        <taxon>Rotifera</taxon>
        <taxon>Eurotatoria</taxon>
        <taxon>Bdelloidea</taxon>
        <taxon>Philodinida</taxon>
        <taxon>Philodinidae</taxon>
        <taxon>Didymodactylos</taxon>
    </lineage>
</organism>
<evidence type="ECO:0000256" key="1">
    <source>
        <dbReference type="ARBA" id="ARBA00004141"/>
    </source>
</evidence>
<evidence type="ECO:0000259" key="11">
    <source>
        <dbReference type="Pfam" id="PF25508"/>
    </source>
</evidence>
<dbReference type="Pfam" id="PF25508">
    <property type="entry name" value="TRPM2"/>
    <property type="match status" value="1"/>
</dbReference>
<dbReference type="GO" id="GO:0030001">
    <property type="term" value="P:metal ion transport"/>
    <property type="evidence" value="ECO:0007669"/>
    <property type="project" value="TreeGrafter"/>
</dbReference>
<evidence type="ECO:0000313" key="12">
    <source>
        <dbReference type="EMBL" id="CAF1206439.1"/>
    </source>
</evidence>
<dbReference type="InterPro" id="IPR041491">
    <property type="entry name" value="TRPM_SLOG"/>
</dbReference>
<feature type="compositionally biased region" description="Basic and acidic residues" evidence="8">
    <location>
        <begin position="968"/>
        <end position="979"/>
    </location>
</feature>
<dbReference type="InterPro" id="IPR050927">
    <property type="entry name" value="TRPM"/>
</dbReference>
<dbReference type="PANTHER" id="PTHR13800">
    <property type="entry name" value="TRANSIENT RECEPTOR POTENTIAL CATION CHANNEL, SUBFAMILY M, MEMBER 6"/>
    <property type="match status" value="1"/>
</dbReference>
<evidence type="ECO:0000256" key="3">
    <source>
        <dbReference type="ARBA" id="ARBA00022692"/>
    </source>
</evidence>
<evidence type="ECO:0000313" key="13">
    <source>
        <dbReference type="EMBL" id="CAF4015776.1"/>
    </source>
</evidence>
<dbReference type="EMBL" id="CAJNOK010014515">
    <property type="protein sequence ID" value="CAF1206439.1"/>
    <property type="molecule type" value="Genomic_DNA"/>
</dbReference>
<evidence type="ECO:0000256" key="2">
    <source>
        <dbReference type="ARBA" id="ARBA00022448"/>
    </source>
</evidence>
<name>A0A8S2NS03_9BILA</name>
<dbReference type="Proteomes" id="UP000682733">
    <property type="component" value="Unassembled WGS sequence"/>
</dbReference>
<keyword evidence="3 9" id="KW-0812">Transmembrane</keyword>
<proteinExistence type="predicted"/>
<feature type="non-terminal residue" evidence="13">
    <location>
        <position position="1"/>
    </location>
</feature>
<dbReference type="Pfam" id="PF18139">
    <property type="entry name" value="LSDAT_euk"/>
    <property type="match status" value="1"/>
</dbReference>
<gene>
    <name evidence="12" type="ORF">OVA965_LOCUS24237</name>
    <name evidence="13" type="ORF">TMI583_LOCUS24957</name>
</gene>
<comment type="caution">
    <text evidence="13">The sequence shown here is derived from an EMBL/GenBank/DDBJ whole genome shotgun (WGS) entry which is preliminary data.</text>
</comment>
<feature type="transmembrane region" description="Helical" evidence="9">
    <location>
        <begin position="894"/>
        <end position="911"/>
    </location>
</feature>
<feature type="compositionally biased region" description="Polar residues" evidence="8">
    <location>
        <begin position="148"/>
        <end position="159"/>
    </location>
</feature>
<feature type="domain" description="TRPM SLOG" evidence="10">
    <location>
        <begin position="93"/>
        <end position="251"/>
    </location>
</feature>
<keyword evidence="2" id="KW-0813">Transport</keyword>
<keyword evidence="4 9" id="KW-1133">Transmembrane helix</keyword>
<sequence length="1012" mass="117452">MWIHSKRWAFTFPYVRVMFRMNNPNLCYCNRPRTFHSENPRTNQKDWNIDIHTKSSVRNENGILKWGAKFVRCDIRTNPSDLIKILRIWDIKEPDAWLITSGFNVGIVQLVGRAIRKSKLINFNRTITAIGLPKYGCIKNVEKLTNANHQNAQSDNSTSENEHRKGERDLEPNHTHYIFLDDGTLRRYDTQDYRTRFVCELSNTQAALPVPAVTIVVEGGIDTITNMYYDLKNDIPVVIIDGSGRAANFFSRWISHTEGIISKAKADEWKTIVDIDEIDVYGKGVEKTNGTTTLLLDLSQQRLKALFKNHQTQIEENLREILHREAEDADVSLKKNFEQKVQQAILRVMYCLQPAIRNRITIFNLNDNSDLSDTIFRSIFESRQRLLEKLETQQLKKQQKRLGKHQNLNESERNRDLSKTKAKNKSEQDVQKQQLLALALDWNCIEVAKELIIQQSLSNIPDKKFILLKALTANLFNFVHFFIKIEMRIDEVLYPNFYKKDGIIYDTLIEKLYTTEIINGNNCLLSNILIQEDLTKQKVLKSPEELNRVLEILVGDYMKPLYYETYDEEKRERRPYLSKKKNLVEIEGQTTTSSTKNESERKLVQDYVFRDLFLWAILVNYIDMAKILLSHMKYRICSALLATKILKAYRDRIATHSDVKEKLTEQIDYFETFAIDCLELCHTNKPGTSCEIIVQQIALFGDVTCLQVAVAADSKRFVGQPCCGHTMANIWYDKLQPDQSKKRNKIQLLVGFLTFGLLAPFIVQYRKNKLKDENVEQKLKTYGINYSDEYAAEYPKRFQEPNINRAWHRLVNFHQSLQIKYLYHCVTICNCSILSTPKAFICCRLGSLHRISPILQIVLAYDLEIWFIRALGFINVVPFLGPHLVAIGKMLRDLLFFMVLIILIMTAYGVTSRSMSYYGTFEMISETEAVEQYWYEFEGASTYEYAHNKADATINQSARKGVINQESSQEKNTTDKTGKETQGQLNDEIRELREDMTEVTEALNAIKATLND</sequence>
<dbReference type="GO" id="GO:0005886">
    <property type="term" value="C:plasma membrane"/>
    <property type="evidence" value="ECO:0007669"/>
    <property type="project" value="TreeGrafter"/>
</dbReference>
<reference evidence="13" key="1">
    <citation type="submission" date="2021-02" db="EMBL/GenBank/DDBJ databases">
        <authorList>
            <person name="Nowell W R."/>
        </authorList>
    </citation>
    <scope>NUCLEOTIDE SEQUENCE</scope>
</reference>
<dbReference type="Proteomes" id="UP000677228">
    <property type="component" value="Unassembled WGS sequence"/>
</dbReference>
<evidence type="ECO:0000256" key="8">
    <source>
        <dbReference type="SAM" id="MobiDB-lite"/>
    </source>
</evidence>
<evidence type="ECO:0008006" key="15">
    <source>
        <dbReference type="Google" id="ProtNLM"/>
    </source>
</evidence>